<dbReference type="PROSITE" id="PS51194">
    <property type="entry name" value="HELICASE_CTER"/>
    <property type="match status" value="1"/>
</dbReference>
<keyword evidence="6" id="KW-0862">Zinc</keyword>
<evidence type="ECO:0000259" key="9">
    <source>
        <dbReference type="PROSITE" id="PS51192"/>
    </source>
</evidence>
<keyword evidence="2" id="KW-0547">Nucleotide-binding</keyword>
<feature type="domain" description="Helicase ATP-binding" evidence="9">
    <location>
        <begin position="617"/>
        <end position="828"/>
    </location>
</feature>
<dbReference type="InParanoid" id="A0A316YPP2"/>
<feature type="compositionally biased region" description="Low complexity" evidence="7">
    <location>
        <begin position="98"/>
        <end position="119"/>
    </location>
</feature>
<dbReference type="RefSeq" id="XP_025377221.1">
    <property type="nucleotide sequence ID" value="XM_025519604.1"/>
</dbReference>
<dbReference type="Proteomes" id="UP000245768">
    <property type="component" value="Unassembled WGS sequence"/>
</dbReference>
<dbReference type="GO" id="GO:0008094">
    <property type="term" value="F:ATP-dependent activity, acting on DNA"/>
    <property type="evidence" value="ECO:0007669"/>
    <property type="project" value="TreeGrafter"/>
</dbReference>
<dbReference type="GO" id="GO:0005634">
    <property type="term" value="C:nucleus"/>
    <property type="evidence" value="ECO:0007669"/>
    <property type="project" value="TreeGrafter"/>
</dbReference>
<dbReference type="CDD" id="cd18008">
    <property type="entry name" value="DEXDc_SHPRH-like"/>
    <property type="match status" value="1"/>
</dbReference>
<dbReference type="SMART" id="SM00184">
    <property type="entry name" value="RING"/>
    <property type="match status" value="1"/>
</dbReference>
<dbReference type="CDD" id="cd18793">
    <property type="entry name" value="SF2_C_SNF"/>
    <property type="match status" value="1"/>
</dbReference>
<keyword evidence="12" id="KW-1185">Reference proteome</keyword>
<keyword evidence="3" id="KW-0378">Hydrolase</keyword>
<dbReference type="PANTHER" id="PTHR45626:SF52">
    <property type="entry name" value="SINGLE-STRANDED DNA-DEPENDENT ATPASE (EUROFUNG)"/>
    <property type="match status" value="1"/>
</dbReference>
<dbReference type="InterPro" id="IPR050628">
    <property type="entry name" value="SNF2_RAD54_helicase_TF"/>
</dbReference>
<dbReference type="InterPro" id="IPR001650">
    <property type="entry name" value="Helicase_C-like"/>
</dbReference>
<protein>
    <recommendedName>
        <fullName evidence="13">P-loop containing nucleoside triphosphate hydrolase protein</fullName>
    </recommendedName>
</protein>
<dbReference type="SUPFAM" id="SSF57850">
    <property type="entry name" value="RING/U-box"/>
    <property type="match status" value="1"/>
</dbReference>
<dbReference type="GO" id="GO:0005524">
    <property type="term" value="F:ATP binding"/>
    <property type="evidence" value="ECO:0007669"/>
    <property type="project" value="UniProtKB-KW"/>
</dbReference>
<feature type="region of interest" description="Disordered" evidence="7">
    <location>
        <begin position="729"/>
        <end position="763"/>
    </location>
</feature>
<accession>A0A316YPP2</accession>
<feature type="compositionally biased region" description="Basic residues" evidence="7">
    <location>
        <begin position="589"/>
        <end position="606"/>
    </location>
</feature>
<dbReference type="GO" id="GO:0006281">
    <property type="term" value="P:DNA repair"/>
    <property type="evidence" value="ECO:0007669"/>
    <property type="project" value="TreeGrafter"/>
</dbReference>
<feature type="compositionally biased region" description="Low complexity" evidence="7">
    <location>
        <begin position="41"/>
        <end position="54"/>
    </location>
</feature>
<organism evidence="11 12">
    <name type="scientific">Acaromyces ingoldii</name>
    <dbReference type="NCBI Taxonomy" id="215250"/>
    <lineage>
        <taxon>Eukaryota</taxon>
        <taxon>Fungi</taxon>
        <taxon>Dikarya</taxon>
        <taxon>Basidiomycota</taxon>
        <taxon>Ustilaginomycotina</taxon>
        <taxon>Exobasidiomycetes</taxon>
        <taxon>Exobasidiales</taxon>
        <taxon>Cryptobasidiaceae</taxon>
        <taxon>Acaromyces</taxon>
    </lineage>
</organism>
<feature type="compositionally biased region" description="Polar residues" evidence="7">
    <location>
        <begin position="346"/>
        <end position="363"/>
    </location>
</feature>
<dbReference type="OrthoDB" id="448448at2759"/>
<evidence type="ECO:0000256" key="2">
    <source>
        <dbReference type="ARBA" id="ARBA00022741"/>
    </source>
</evidence>
<evidence type="ECO:0000256" key="7">
    <source>
        <dbReference type="SAM" id="MobiDB-lite"/>
    </source>
</evidence>
<evidence type="ECO:0000259" key="8">
    <source>
        <dbReference type="PROSITE" id="PS50089"/>
    </source>
</evidence>
<dbReference type="SMART" id="SM00487">
    <property type="entry name" value="DEXDc"/>
    <property type="match status" value="1"/>
</dbReference>
<dbReference type="PANTHER" id="PTHR45626">
    <property type="entry name" value="TRANSCRIPTION TERMINATION FACTOR 2-RELATED"/>
    <property type="match status" value="1"/>
</dbReference>
<dbReference type="InterPro" id="IPR038718">
    <property type="entry name" value="SNF2-like_sf"/>
</dbReference>
<dbReference type="PROSITE" id="PS50089">
    <property type="entry name" value="ZF_RING_2"/>
    <property type="match status" value="1"/>
</dbReference>
<dbReference type="Gene3D" id="3.40.50.300">
    <property type="entry name" value="P-loop containing nucleotide triphosphate hydrolases"/>
    <property type="match status" value="1"/>
</dbReference>
<feature type="domain" description="Helicase C-terminal" evidence="10">
    <location>
        <begin position="1158"/>
        <end position="1325"/>
    </location>
</feature>
<dbReference type="PROSITE" id="PS51192">
    <property type="entry name" value="HELICASE_ATP_BIND_1"/>
    <property type="match status" value="1"/>
</dbReference>
<feature type="region of interest" description="Disordered" evidence="7">
    <location>
        <begin position="1"/>
        <end position="119"/>
    </location>
</feature>
<evidence type="ECO:0000256" key="5">
    <source>
        <dbReference type="ARBA" id="ARBA00022840"/>
    </source>
</evidence>
<keyword evidence="6" id="KW-0863">Zinc-finger</keyword>
<dbReference type="CDD" id="cd16449">
    <property type="entry name" value="RING-HC"/>
    <property type="match status" value="1"/>
</dbReference>
<evidence type="ECO:0000256" key="3">
    <source>
        <dbReference type="ARBA" id="ARBA00022801"/>
    </source>
</evidence>
<dbReference type="GeneID" id="37041520"/>
<dbReference type="Gene3D" id="3.30.40.10">
    <property type="entry name" value="Zinc/RING finger domain, C3HC4 (zinc finger)"/>
    <property type="match status" value="1"/>
</dbReference>
<dbReference type="STRING" id="215250.A0A316YPP2"/>
<dbReference type="InterPro" id="IPR001841">
    <property type="entry name" value="Znf_RING"/>
</dbReference>
<evidence type="ECO:0000259" key="10">
    <source>
        <dbReference type="PROSITE" id="PS51194"/>
    </source>
</evidence>
<dbReference type="Gene3D" id="3.40.50.10810">
    <property type="entry name" value="Tandem AAA-ATPase domain"/>
    <property type="match status" value="3"/>
</dbReference>
<dbReference type="EMBL" id="KZ819636">
    <property type="protein sequence ID" value="PWN90023.1"/>
    <property type="molecule type" value="Genomic_DNA"/>
</dbReference>
<evidence type="ECO:0000313" key="12">
    <source>
        <dbReference type="Proteomes" id="UP000245768"/>
    </source>
</evidence>
<sequence>MQGGQGDSAHPSSPPLSSLPPPPSSSSLSSSPTWPTTKGDGAPASSSSNGSRPSTHGREQPSVPLVSGSGARVPTQLLDQHGGFSRPHHQASNGPSLESGPRSSGASGSNAGGASEESSAIDLTNDDQDEFQVVSSKGPDVQRQLNQSAFVDAPVCIGMINSVVLSVFGLPQALVAYPSATSDPKWSPSEWPPNCEYYIEGGYRPIHLAVKPATEPQAKLDVDVFEVISPLESREHAAVHGQPPPNGLKLRPTAFGTLAEKYSRALAPLMLQRLVGIKARCRLVAPNAAQNFLHALELLIFTTRRHLNAVSNILYSENVILETPAQYDASQHAGAPEFFNPHGSFGRSNQAASGGQQTPQPFSFGSRATLMQTKEATEQERKKQVDTVYAALRGGEDLESVEAPKLVTTPLLPHQKQALAFLLDRERFRRFEDAIGKGKGKPDDPVDVTKDDSGIVSLWMPAVRFSKSSGNNVTPKITSFVNVVTRSEQGKRPRICRGAILADDMGLGKTIVTIALIAATLEEARRFGASNPGEEEDDGDEGAEKEVEGQRSASGLGEENGEVIHVADDSDEDVTVEDFNINVHGAPPPRKKPRKARKPKVSKKAKKKEDAESLRLAQIAIRSRATLLVLPLTLVSNWEGQIKEHWDASKQPSIYLYHGSTRITDPHELAQFDIVMTTYSTLATEFAHQSVWANGDESEDEEVSTPQSETVEDDVLLVDVNGKPLEGKTAAQKAAVLRKTQEGGSKTANGSKKGKRKADLSRESENPLQRIEWFRIVLDEAHTIKEAKTLQSRAVCNLVSPRRIALTGTPVQNRIDDLFSLIKFLRLEPFDDRAIWNQFCGAREKPMGSLRVRKSGGEVKNADPLDAMALARVQTIMKFLTLRRTKEAKMADGSRLISLPPKFSRIMRLDFEVREKALYAEMSQRYIDDIKTMKASDTLKNNYATILHEISNLRMTCDHPGLVDAGKDTKRAKGAVEDDPSIAILQDGLSHDRAVKLFDLLCLSDRARCHICDTDQSGFPRGEEGEPKPVLTRCMHLTCSDCLRKSVGAPTFDKPKADDRFACPECGISISPLLDIQQILPGDIEGNEGGADQQHGQSFRSLSLQSSKFGCDRNVPLDDRADLSSKIRALLQELEPFSKCNPNSELYDPTAPVLDQVAVDQSVTEGDEPIKETVQVVSIGSGTSVTPIKSVVFSQWTTMLDRIAKALHRGGIKATYLDGRMRRQERSENLEKFRLDDSVEVLLVSLKAGGIGLNLVSACRAYLMEPYWNPATENQGLDRVHRMGQTRPVITTKYVMGDSIEERMLELQKYKLRLAEQVGTRRGVDRSERHHEELNILLGINQ</sequence>
<evidence type="ECO:0000256" key="6">
    <source>
        <dbReference type="PROSITE-ProRule" id="PRU00175"/>
    </source>
</evidence>
<feature type="region of interest" description="Disordered" evidence="7">
    <location>
        <begin position="527"/>
        <end position="561"/>
    </location>
</feature>
<feature type="domain" description="RING-type" evidence="8">
    <location>
        <begin position="1009"/>
        <end position="1066"/>
    </location>
</feature>
<gene>
    <name evidence="11" type="ORF">FA10DRAFT_251301</name>
</gene>
<evidence type="ECO:0000256" key="1">
    <source>
        <dbReference type="ARBA" id="ARBA00007025"/>
    </source>
</evidence>
<dbReference type="SMART" id="SM00490">
    <property type="entry name" value="HELICc"/>
    <property type="match status" value="1"/>
</dbReference>
<dbReference type="GO" id="GO:0008270">
    <property type="term" value="F:zinc ion binding"/>
    <property type="evidence" value="ECO:0007669"/>
    <property type="project" value="UniProtKB-KW"/>
</dbReference>
<dbReference type="SUPFAM" id="SSF52540">
    <property type="entry name" value="P-loop containing nucleoside triphosphate hydrolases"/>
    <property type="match status" value="2"/>
</dbReference>
<evidence type="ECO:0000256" key="4">
    <source>
        <dbReference type="ARBA" id="ARBA00022806"/>
    </source>
</evidence>
<dbReference type="InterPro" id="IPR013083">
    <property type="entry name" value="Znf_RING/FYVE/PHD"/>
</dbReference>
<dbReference type="Pfam" id="PF00271">
    <property type="entry name" value="Helicase_C"/>
    <property type="match status" value="1"/>
</dbReference>
<dbReference type="InterPro" id="IPR027417">
    <property type="entry name" value="P-loop_NTPase"/>
</dbReference>
<dbReference type="InterPro" id="IPR014001">
    <property type="entry name" value="Helicase_ATP-bd"/>
</dbReference>
<dbReference type="InterPro" id="IPR000330">
    <property type="entry name" value="SNF2_N"/>
</dbReference>
<evidence type="ECO:0000313" key="11">
    <source>
        <dbReference type="EMBL" id="PWN90023.1"/>
    </source>
</evidence>
<proteinExistence type="inferred from homology"/>
<feature type="compositionally biased region" description="Pro residues" evidence="7">
    <location>
        <begin position="12"/>
        <end position="24"/>
    </location>
</feature>
<dbReference type="InterPro" id="IPR049730">
    <property type="entry name" value="SNF2/RAD54-like_C"/>
</dbReference>
<dbReference type="Pfam" id="PF00176">
    <property type="entry name" value="SNF2-rel_dom"/>
    <property type="match status" value="1"/>
</dbReference>
<dbReference type="GO" id="GO:0004386">
    <property type="term" value="F:helicase activity"/>
    <property type="evidence" value="ECO:0007669"/>
    <property type="project" value="UniProtKB-KW"/>
</dbReference>
<name>A0A316YPP2_9BASI</name>
<dbReference type="GO" id="GO:0016787">
    <property type="term" value="F:hydrolase activity"/>
    <property type="evidence" value="ECO:0007669"/>
    <property type="project" value="UniProtKB-KW"/>
</dbReference>
<keyword evidence="6" id="KW-0479">Metal-binding</keyword>
<reference evidence="11" key="1">
    <citation type="journal article" date="2018" name="Mol. Biol. Evol.">
        <title>Broad Genomic Sampling Reveals a Smut Pathogenic Ancestry of the Fungal Clade Ustilaginomycotina.</title>
        <authorList>
            <person name="Kijpornyongpan T."/>
            <person name="Mondo S.J."/>
            <person name="Barry K."/>
            <person name="Sandor L."/>
            <person name="Lee J."/>
            <person name="Lipzen A."/>
            <person name="Pangilinan J."/>
            <person name="LaButti K."/>
            <person name="Hainaut M."/>
            <person name="Henrissat B."/>
            <person name="Grigoriev I.V."/>
            <person name="Spatafora J.W."/>
            <person name="Aime M.C."/>
        </authorList>
    </citation>
    <scope>NUCLEOTIDE SEQUENCE [LARGE SCALE GENOMIC DNA]</scope>
    <source>
        <strain evidence="11">MCA 4198</strain>
    </source>
</reference>
<feature type="region of interest" description="Disordered" evidence="7">
    <location>
        <begin position="342"/>
        <end position="363"/>
    </location>
</feature>
<keyword evidence="5" id="KW-0067">ATP-binding</keyword>
<feature type="region of interest" description="Disordered" evidence="7">
    <location>
        <begin position="580"/>
        <end position="609"/>
    </location>
</feature>
<evidence type="ECO:0008006" key="13">
    <source>
        <dbReference type="Google" id="ProtNLM"/>
    </source>
</evidence>
<comment type="similarity">
    <text evidence="1">Belongs to the SNF2/RAD54 helicase family.</text>
</comment>
<keyword evidence="4" id="KW-0347">Helicase</keyword>